<dbReference type="Proteomes" id="UP000030652">
    <property type="component" value="Unassembled WGS sequence"/>
</dbReference>
<dbReference type="InterPro" id="IPR045397">
    <property type="entry name" value="TumE-like"/>
</dbReference>
<proteinExistence type="predicted"/>
<evidence type="ECO:0000313" key="2">
    <source>
        <dbReference type="Proteomes" id="UP000030652"/>
    </source>
</evidence>
<comment type="caution">
    <text evidence="1">The sequence shown here is derived from an EMBL/GenBank/DDBJ whole genome shotgun (WGS) entry which is preliminary data.</text>
</comment>
<sequence>MNINDYITRLESIITSSSLIASYNLNIDRKTNEIVFISGFIEFRYSSILDFKEFIEKTDKGIEKYKYAYNYRKGSNNLFRYDNAPDPRAKNLKTFPYHKHLEDGNITESKQMELTDIINEIENLFISEDND</sequence>
<reference evidence="1 2" key="1">
    <citation type="submission" date="2014-10" db="EMBL/GenBank/DDBJ databases">
        <title>Draft genome of anammox bacterium scalindua brodae, obtained using differential coverage binning of sequence data from two enrichment reactors.</title>
        <authorList>
            <person name="Speth D.R."/>
            <person name="Russ L."/>
            <person name="Kartal B."/>
            <person name="Op den Camp H.J."/>
            <person name="Dutilh B.E."/>
            <person name="Jetten M.S."/>
        </authorList>
    </citation>
    <scope>NUCLEOTIDE SEQUENCE [LARGE SCALE GENOMIC DNA]</scope>
    <source>
        <strain evidence="1">RU1</strain>
    </source>
</reference>
<gene>
    <name evidence="1" type="ORF">SCABRO_03596</name>
</gene>
<dbReference type="Pfam" id="PF20126">
    <property type="entry name" value="TumE"/>
    <property type="match status" value="1"/>
</dbReference>
<dbReference type="AlphaFoldDB" id="A0A0B0EIV8"/>
<organism evidence="1 2">
    <name type="scientific">Candidatus Scalindua brodae</name>
    <dbReference type="NCBI Taxonomy" id="237368"/>
    <lineage>
        <taxon>Bacteria</taxon>
        <taxon>Pseudomonadati</taxon>
        <taxon>Planctomycetota</taxon>
        <taxon>Candidatus Brocadiia</taxon>
        <taxon>Candidatus Brocadiales</taxon>
        <taxon>Candidatus Scalinduaceae</taxon>
        <taxon>Candidatus Scalindua</taxon>
    </lineage>
</organism>
<accession>A0A0B0EIV8</accession>
<evidence type="ECO:0000313" key="1">
    <source>
        <dbReference type="EMBL" id="KHE90640.1"/>
    </source>
</evidence>
<protein>
    <submittedName>
        <fullName evidence="1">Uncharacterized protein</fullName>
    </submittedName>
</protein>
<dbReference type="EMBL" id="JRYO01000250">
    <property type="protein sequence ID" value="KHE90640.1"/>
    <property type="molecule type" value="Genomic_DNA"/>
</dbReference>
<name>A0A0B0EIV8_9BACT</name>